<keyword evidence="2" id="KW-0812">Transmembrane</keyword>
<dbReference type="EMBL" id="JBGFUD010003799">
    <property type="protein sequence ID" value="MFH4979059.1"/>
    <property type="molecule type" value="Genomic_DNA"/>
</dbReference>
<feature type="transmembrane region" description="Helical" evidence="2">
    <location>
        <begin position="48"/>
        <end position="69"/>
    </location>
</feature>
<keyword evidence="2" id="KW-1133">Transmembrane helix</keyword>
<organism evidence="3 4">
    <name type="scientific">Gnathostoma spinigerum</name>
    <dbReference type="NCBI Taxonomy" id="75299"/>
    <lineage>
        <taxon>Eukaryota</taxon>
        <taxon>Metazoa</taxon>
        <taxon>Ecdysozoa</taxon>
        <taxon>Nematoda</taxon>
        <taxon>Chromadorea</taxon>
        <taxon>Rhabditida</taxon>
        <taxon>Spirurina</taxon>
        <taxon>Gnathostomatomorpha</taxon>
        <taxon>Gnathostomatoidea</taxon>
        <taxon>Gnathostomatidae</taxon>
        <taxon>Gnathostoma</taxon>
    </lineage>
</organism>
<name>A0ABD6ELN0_9BILA</name>
<dbReference type="Proteomes" id="UP001608902">
    <property type="component" value="Unassembled WGS sequence"/>
</dbReference>
<reference evidence="3 4" key="1">
    <citation type="submission" date="2024-08" db="EMBL/GenBank/DDBJ databases">
        <title>Gnathostoma spinigerum genome.</title>
        <authorList>
            <person name="Gonzalez-Bertolin B."/>
            <person name="Monzon S."/>
            <person name="Zaballos A."/>
            <person name="Jimenez P."/>
            <person name="Dekumyoy P."/>
            <person name="Varona S."/>
            <person name="Cuesta I."/>
            <person name="Sumanam S."/>
            <person name="Adisakwattana P."/>
            <person name="Gasser R.B."/>
            <person name="Hernandez-Gonzalez A."/>
            <person name="Young N.D."/>
            <person name="Perteguer M.J."/>
        </authorList>
    </citation>
    <scope>NUCLEOTIDE SEQUENCE [LARGE SCALE GENOMIC DNA]</scope>
    <source>
        <strain evidence="3">AL3</strain>
        <tissue evidence="3">Liver</tissue>
    </source>
</reference>
<keyword evidence="2" id="KW-0472">Membrane</keyword>
<protein>
    <recommendedName>
        <fullName evidence="5">Solute carrier organic anion transporter family member</fullName>
    </recommendedName>
</protein>
<feature type="transmembrane region" description="Helical" evidence="2">
    <location>
        <begin position="202"/>
        <end position="225"/>
    </location>
</feature>
<gene>
    <name evidence="3" type="ORF">AB6A40_005768</name>
</gene>
<sequence>MTTKKSIICFFVLFLTVYFLEAIGGFYMTSAVVAIEKQFQIPSRMSGLMVSAGDFGYIPSVVFVSYLGGKGNRAKWIGGGCILVAVANILISSSNFLFPVKAAYVNGSTIEERMRFENWTVKNSNFEGKLIDLNTEGLGNATDQNEKRYLHSVEHSESPEVSKVRILTSAPFAMCSNMLNGLRQDIEDMRCSRKPSNFGPFLMIFGGLLILGVGRTMPFSLGLPLMDDNVKKKNLPVYFAGMFFIRILGPVLGFVIGSIANKYYYAFDVPAGLSPRDPMWIGRWWAGFLLIGVVLFGPSLALYFFPNRPRRKASQQSEGEKKDKSVDTGANDNEKKSVKLEVVDGSEAESLKKPKRKRQRSLALVDRNVARDESGKTLIPTTFGGKVKGLYVNCDSFLKDVSFY</sequence>
<feature type="transmembrane region" description="Helical" evidence="2">
    <location>
        <begin position="284"/>
        <end position="305"/>
    </location>
</feature>
<feature type="transmembrane region" description="Helical" evidence="2">
    <location>
        <begin position="76"/>
        <end position="98"/>
    </location>
</feature>
<evidence type="ECO:0000256" key="2">
    <source>
        <dbReference type="SAM" id="Phobius"/>
    </source>
</evidence>
<comment type="caution">
    <text evidence="3">The sequence shown here is derived from an EMBL/GenBank/DDBJ whole genome shotgun (WGS) entry which is preliminary data.</text>
</comment>
<feature type="transmembrane region" description="Helical" evidence="2">
    <location>
        <begin position="7"/>
        <end position="28"/>
    </location>
</feature>
<dbReference type="SUPFAM" id="SSF103473">
    <property type="entry name" value="MFS general substrate transporter"/>
    <property type="match status" value="1"/>
</dbReference>
<dbReference type="Pfam" id="PF03137">
    <property type="entry name" value="OATP"/>
    <property type="match status" value="1"/>
</dbReference>
<dbReference type="AlphaFoldDB" id="A0ABD6ELN0"/>
<evidence type="ECO:0000313" key="3">
    <source>
        <dbReference type="EMBL" id="MFH4979059.1"/>
    </source>
</evidence>
<accession>A0ABD6ELN0</accession>
<evidence type="ECO:0000313" key="4">
    <source>
        <dbReference type="Proteomes" id="UP001608902"/>
    </source>
</evidence>
<dbReference type="PANTHER" id="PTHR11388">
    <property type="entry name" value="ORGANIC ANION TRANSPORTER"/>
    <property type="match status" value="1"/>
</dbReference>
<dbReference type="InterPro" id="IPR004156">
    <property type="entry name" value="OATP"/>
</dbReference>
<feature type="transmembrane region" description="Helical" evidence="2">
    <location>
        <begin position="237"/>
        <end position="264"/>
    </location>
</feature>
<keyword evidence="1" id="KW-1015">Disulfide bond</keyword>
<evidence type="ECO:0000256" key="1">
    <source>
        <dbReference type="ARBA" id="ARBA00023157"/>
    </source>
</evidence>
<proteinExistence type="predicted"/>
<dbReference type="Gene3D" id="1.20.1250.20">
    <property type="entry name" value="MFS general substrate transporter like domains"/>
    <property type="match status" value="2"/>
</dbReference>
<keyword evidence="4" id="KW-1185">Reference proteome</keyword>
<dbReference type="PANTHER" id="PTHR11388:SF150">
    <property type="entry name" value="SOLUTE CARRIER ORGANIC ANION TRANSPORTER FAMILY MEMBER"/>
    <property type="match status" value="1"/>
</dbReference>
<dbReference type="InterPro" id="IPR036259">
    <property type="entry name" value="MFS_trans_sf"/>
</dbReference>
<evidence type="ECO:0008006" key="5">
    <source>
        <dbReference type="Google" id="ProtNLM"/>
    </source>
</evidence>